<keyword evidence="2" id="KW-0732">Signal</keyword>
<evidence type="ECO:0000256" key="2">
    <source>
        <dbReference type="SAM" id="SignalP"/>
    </source>
</evidence>
<evidence type="ECO:0000313" key="3">
    <source>
        <dbReference type="EMBL" id="PWV13065.1"/>
    </source>
</evidence>
<feature type="compositionally biased region" description="Polar residues" evidence="1">
    <location>
        <begin position="298"/>
        <end position="317"/>
    </location>
</feature>
<dbReference type="EMBL" id="PRFC01000045">
    <property type="protein sequence ID" value="PWV13065.1"/>
    <property type="molecule type" value="Genomic_DNA"/>
</dbReference>
<evidence type="ECO:0000313" key="4">
    <source>
        <dbReference type="Proteomes" id="UP000246078"/>
    </source>
</evidence>
<name>A0A2V2WXU6_TRYCR</name>
<dbReference type="VEuPathDB" id="TriTrypDB:BCY84_08952"/>
<feature type="compositionally biased region" description="Polar residues" evidence="1">
    <location>
        <begin position="241"/>
        <end position="258"/>
    </location>
</feature>
<feature type="compositionally biased region" description="Basic and acidic residues" evidence="1">
    <location>
        <begin position="230"/>
        <end position="239"/>
    </location>
</feature>
<organism evidence="3 4">
    <name type="scientific">Trypanosoma cruzi</name>
    <dbReference type="NCBI Taxonomy" id="5693"/>
    <lineage>
        <taxon>Eukaryota</taxon>
        <taxon>Discoba</taxon>
        <taxon>Euglenozoa</taxon>
        <taxon>Kinetoplastea</taxon>
        <taxon>Metakinetoplastina</taxon>
        <taxon>Trypanosomatida</taxon>
        <taxon>Trypanosomatidae</taxon>
        <taxon>Trypanosoma</taxon>
        <taxon>Schizotrypanum</taxon>
    </lineage>
</organism>
<proteinExistence type="predicted"/>
<feature type="compositionally biased region" description="Polar residues" evidence="1">
    <location>
        <begin position="267"/>
        <end position="290"/>
    </location>
</feature>
<feature type="compositionally biased region" description="Low complexity" evidence="1">
    <location>
        <begin position="84"/>
        <end position="98"/>
    </location>
</feature>
<comment type="caution">
    <text evidence="3">The sequence shown here is derived from an EMBL/GenBank/DDBJ whole genome shotgun (WGS) entry which is preliminary data.</text>
</comment>
<dbReference type="VEuPathDB" id="TriTrypDB:TcG_09712"/>
<accession>A0A2V2WXU6</accession>
<dbReference type="VEuPathDB" id="TriTrypDB:TcBrA4_0173110"/>
<feature type="compositionally biased region" description="Basic and acidic residues" evidence="1">
    <location>
        <begin position="129"/>
        <end position="150"/>
    </location>
</feature>
<dbReference type="Proteomes" id="UP000246078">
    <property type="component" value="Unassembled WGS sequence"/>
</dbReference>
<feature type="compositionally biased region" description="Low complexity" evidence="1">
    <location>
        <begin position="206"/>
        <end position="217"/>
    </location>
</feature>
<feature type="compositionally biased region" description="Acidic residues" evidence="1">
    <location>
        <begin position="111"/>
        <end position="123"/>
    </location>
</feature>
<reference evidence="3 4" key="1">
    <citation type="journal article" date="2018" name="Microb. Genom.">
        <title>Expanding an expanded genome: long-read sequencing of Trypanosoma cruzi.</title>
        <authorList>
            <person name="Berna L."/>
            <person name="Rodriguez M."/>
            <person name="Chiribao M.L."/>
            <person name="Parodi-Talice A."/>
            <person name="Pita S."/>
            <person name="Rijo G."/>
            <person name="Alvarez-Valin F."/>
            <person name="Robello C."/>
        </authorList>
    </citation>
    <scope>NUCLEOTIDE SEQUENCE [LARGE SCALE GENOMIC DNA]</scope>
    <source>
        <strain evidence="3 4">TCC</strain>
    </source>
</reference>
<gene>
    <name evidence="3" type="ORF">C3747_45g24</name>
</gene>
<evidence type="ECO:0000256" key="1">
    <source>
        <dbReference type="SAM" id="MobiDB-lite"/>
    </source>
</evidence>
<feature type="chain" id="PRO_5015859421" evidence="2">
    <location>
        <begin position="27"/>
        <end position="357"/>
    </location>
</feature>
<dbReference type="VEuPathDB" id="TriTrypDB:ECC02_002285"/>
<dbReference type="VEuPathDB" id="TriTrypDB:TcCL_NonESM05394"/>
<protein>
    <submittedName>
        <fullName evidence="3">Mucin-associated surface protein (MASP)</fullName>
    </submittedName>
</protein>
<dbReference type="AlphaFoldDB" id="A0A2V2WXU6"/>
<feature type="region of interest" description="Disordered" evidence="1">
    <location>
        <begin position="41"/>
        <end position="336"/>
    </location>
</feature>
<dbReference type="VEuPathDB" id="TriTrypDB:TcCLB.506671.10"/>
<sequence length="357" mass="37957">MAMMTGRVLLVCALCVLWCGVFVAVAEEPGGVAEPRVVSLGSTQQQITGDSQQEDKDAKGEQGQGRDTNSEDEQIPKKEELDEQQSQEQTRTQQYAQALKGNAALQPAGESSEEGEIDGDSDVGNEIKVLGDGERNEERVRSQEKVARDEDASEVNLNDSQRETLGGIRTGDLRGKSRQGENEGDDGGKKEHDQHQEENRRKLQEQDQIPQQQQQQKQKQDQGGELSEYNQKESTKDKNGVGTNQTAITNNSDSSTAALRSDAGTEGTPTTNHPSRLSTEGATPPETTSDGEAASANKYDTVSQSAGSTTAPTTNAKTGDKTKPVDSDGSTAASHTTSPLLLLVVVACAAAAAVVTA</sequence>
<dbReference type="VEuPathDB" id="TriTrypDB:C3747_45g24"/>
<dbReference type="VEuPathDB" id="TriTrypDB:TcCLB.504787.10"/>
<feature type="compositionally biased region" description="Basic and acidic residues" evidence="1">
    <location>
        <begin position="171"/>
        <end position="205"/>
    </location>
</feature>
<feature type="compositionally biased region" description="Polar residues" evidence="1">
    <location>
        <begin position="41"/>
        <end position="51"/>
    </location>
</feature>
<dbReference type="VEuPathDB" id="TriTrypDB:Tc_MARK_3935"/>
<feature type="signal peptide" evidence="2">
    <location>
        <begin position="1"/>
        <end position="26"/>
    </location>
</feature>